<dbReference type="InterPro" id="IPR002547">
    <property type="entry name" value="tRNA-bd_dom"/>
</dbReference>
<keyword evidence="7 15" id="KW-0479">Metal-binding</keyword>
<keyword evidence="4 15" id="KW-0963">Cytoplasm</keyword>
<dbReference type="InterPro" id="IPR036690">
    <property type="entry name" value="Fdx_antiC-bd_sf"/>
</dbReference>
<keyword evidence="21" id="KW-1185">Reference proteome</keyword>
<feature type="domain" description="FDX-ACB" evidence="18">
    <location>
        <begin position="718"/>
        <end position="811"/>
    </location>
</feature>
<name>A0A165RAV1_9FLAO</name>
<proteinExistence type="inferred from homology"/>
<dbReference type="SMART" id="SM00873">
    <property type="entry name" value="B3_4"/>
    <property type="match status" value="1"/>
</dbReference>
<keyword evidence="5 16" id="KW-0820">tRNA-binding</keyword>
<dbReference type="Pfam" id="PF01588">
    <property type="entry name" value="tRNA_bind"/>
    <property type="match status" value="1"/>
</dbReference>
<dbReference type="InterPro" id="IPR033714">
    <property type="entry name" value="tRNA_bind_bactPheRS"/>
</dbReference>
<dbReference type="InterPro" id="IPR005121">
    <property type="entry name" value="Fdx_antiC-bd"/>
</dbReference>
<dbReference type="Pfam" id="PF03484">
    <property type="entry name" value="B5"/>
    <property type="match status" value="1"/>
</dbReference>
<dbReference type="GO" id="GO:0009328">
    <property type="term" value="C:phenylalanine-tRNA ligase complex"/>
    <property type="evidence" value="ECO:0007669"/>
    <property type="project" value="TreeGrafter"/>
</dbReference>
<feature type="domain" description="TRNA-binding" evidence="17">
    <location>
        <begin position="42"/>
        <end position="155"/>
    </location>
</feature>
<evidence type="ECO:0000256" key="8">
    <source>
        <dbReference type="ARBA" id="ARBA00022741"/>
    </source>
</evidence>
<dbReference type="GO" id="GO:0000287">
    <property type="term" value="F:magnesium ion binding"/>
    <property type="evidence" value="ECO:0007669"/>
    <property type="project" value="UniProtKB-UniRule"/>
</dbReference>
<dbReference type="SMART" id="SM00874">
    <property type="entry name" value="B5"/>
    <property type="match status" value="1"/>
</dbReference>
<dbReference type="SMART" id="SM00896">
    <property type="entry name" value="FDX-ACB"/>
    <property type="match status" value="1"/>
</dbReference>
<dbReference type="OrthoDB" id="9805455at2"/>
<comment type="cofactor">
    <cofactor evidence="15">
        <name>Mg(2+)</name>
        <dbReference type="ChEBI" id="CHEBI:18420"/>
    </cofactor>
    <text evidence="15">Binds 2 magnesium ions per tetramer.</text>
</comment>
<dbReference type="GO" id="GO:0005524">
    <property type="term" value="F:ATP binding"/>
    <property type="evidence" value="ECO:0007669"/>
    <property type="project" value="UniProtKB-UniRule"/>
</dbReference>
<dbReference type="PROSITE" id="PS50886">
    <property type="entry name" value="TRBD"/>
    <property type="match status" value="1"/>
</dbReference>
<dbReference type="FunFam" id="2.40.50.140:FF:000045">
    <property type="entry name" value="Phenylalanine--tRNA ligase beta subunit"/>
    <property type="match status" value="1"/>
</dbReference>
<accession>A0A165RAV1</accession>
<comment type="similarity">
    <text evidence="2 15">Belongs to the phenylalanyl-tRNA synthetase beta subunit family. Type 1 subfamily.</text>
</comment>
<evidence type="ECO:0000256" key="13">
    <source>
        <dbReference type="ARBA" id="ARBA00023146"/>
    </source>
</evidence>
<dbReference type="GO" id="GO:0004826">
    <property type="term" value="F:phenylalanine-tRNA ligase activity"/>
    <property type="evidence" value="ECO:0007669"/>
    <property type="project" value="UniProtKB-UniRule"/>
</dbReference>
<comment type="subcellular location">
    <subcellularLocation>
        <location evidence="1 15">Cytoplasm</location>
    </subcellularLocation>
</comment>
<evidence type="ECO:0000256" key="5">
    <source>
        <dbReference type="ARBA" id="ARBA00022555"/>
    </source>
</evidence>
<keyword evidence="13 15" id="KW-0030">Aminoacyl-tRNA synthetase</keyword>
<keyword evidence="11 16" id="KW-0694">RNA-binding</keyword>
<dbReference type="FunFam" id="3.30.70.380:FF:000001">
    <property type="entry name" value="Phenylalanine--tRNA ligase beta subunit"/>
    <property type="match status" value="1"/>
</dbReference>
<comment type="catalytic activity">
    <reaction evidence="14 15">
        <text>tRNA(Phe) + L-phenylalanine + ATP = L-phenylalanyl-tRNA(Phe) + AMP + diphosphate + H(+)</text>
        <dbReference type="Rhea" id="RHEA:19413"/>
        <dbReference type="Rhea" id="RHEA-COMP:9668"/>
        <dbReference type="Rhea" id="RHEA-COMP:9699"/>
        <dbReference type="ChEBI" id="CHEBI:15378"/>
        <dbReference type="ChEBI" id="CHEBI:30616"/>
        <dbReference type="ChEBI" id="CHEBI:33019"/>
        <dbReference type="ChEBI" id="CHEBI:58095"/>
        <dbReference type="ChEBI" id="CHEBI:78442"/>
        <dbReference type="ChEBI" id="CHEBI:78531"/>
        <dbReference type="ChEBI" id="CHEBI:456215"/>
        <dbReference type="EC" id="6.1.1.20"/>
    </reaction>
</comment>
<dbReference type="InterPro" id="IPR004532">
    <property type="entry name" value="Phe-tRNA-ligase_IIc_bsu_bact"/>
</dbReference>
<reference evidence="20 21" key="1">
    <citation type="submission" date="2016-01" db="EMBL/GenBank/DDBJ databases">
        <title>Whole genome sequencing of Myroides marinus L41.</title>
        <authorList>
            <person name="Hong K.W."/>
        </authorList>
    </citation>
    <scope>NUCLEOTIDE SEQUENCE [LARGE SCALE GENOMIC DNA]</scope>
    <source>
        <strain evidence="20 21">L41</strain>
    </source>
</reference>
<dbReference type="CDD" id="cd00769">
    <property type="entry name" value="PheRS_beta_core"/>
    <property type="match status" value="1"/>
</dbReference>
<dbReference type="SUPFAM" id="SSF55681">
    <property type="entry name" value="Class II aaRS and biotin synthetases"/>
    <property type="match status" value="1"/>
</dbReference>
<dbReference type="InterPro" id="IPR020825">
    <property type="entry name" value="Phe-tRNA_synthase-like_B3/B4"/>
</dbReference>
<evidence type="ECO:0000256" key="14">
    <source>
        <dbReference type="ARBA" id="ARBA00049255"/>
    </source>
</evidence>
<evidence type="ECO:0000313" key="20">
    <source>
        <dbReference type="EMBL" id="KZE80262.1"/>
    </source>
</evidence>
<evidence type="ECO:0000259" key="18">
    <source>
        <dbReference type="PROSITE" id="PS51447"/>
    </source>
</evidence>
<keyword evidence="8 15" id="KW-0547">Nucleotide-binding</keyword>
<keyword evidence="12 15" id="KW-0648">Protein biosynthesis</keyword>
<feature type="binding site" evidence="15">
    <location>
        <position position="481"/>
    </location>
    <ligand>
        <name>Mg(2+)</name>
        <dbReference type="ChEBI" id="CHEBI:18420"/>
        <note>shared with alpha subunit</note>
    </ligand>
</feature>
<dbReference type="SUPFAM" id="SSF54991">
    <property type="entry name" value="Anticodon-binding domain of PheRS"/>
    <property type="match status" value="1"/>
</dbReference>
<dbReference type="GO" id="GO:0006432">
    <property type="term" value="P:phenylalanyl-tRNA aminoacylation"/>
    <property type="evidence" value="ECO:0007669"/>
    <property type="project" value="UniProtKB-UniRule"/>
</dbReference>
<dbReference type="Gene3D" id="2.40.50.140">
    <property type="entry name" value="Nucleic acid-binding proteins"/>
    <property type="match status" value="1"/>
</dbReference>
<dbReference type="Pfam" id="PF17759">
    <property type="entry name" value="tRNA_synthFbeta"/>
    <property type="match status" value="1"/>
</dbReference>
<evidence type="ECO:0000256" key="12">
    <source>
        <dbReference type="ARBA" id="ARBA00022917"/>
    </source>
</evidence>
<dbReference type="RefSeq" id="WP_038987955.1">
    <property type="nucleotide sequence ID" value="NZ_JWJO01000072.1"/>
</dbReference>
<dbReference type="NCBIfam" id="NF045760">
    <property type="entry name" value="YtpR"/>
    <property type="match status" value="1"/>
</dbReference>
<dbReference type="EMBL" id="LQNU01000057">
    <property type="protein sequence ID" value="KZE80262.1"/>
    <property type="molecule type" value="Genomic_DNA"/>
</dbReference>
<dbReference type="Gene3D" id="3.30.70.380">
    <property type="entry name" value="Ferrodoxin-fold anticodon-binding domain"/>
    <property type="match status" value="1"/>
</dbReference>
<dbReference type="PANTHER" id="PTHR10947:SF0">
    <property type="entry name" value="PHENYLALANINE--TRNA LIGASE BETA SUBUNIT"/>
    <property type="match status" value="1"/>
</dbReference>
<feature type="domain" description="B5" evidence="19">
    <location>
        <begin position="418"/>
        <end position="494"/>
    </location>
</feature>
<keyword evidence="6 15" id="KW-0436">Ligase</keyword>
<feature type="binding site" evidence="15">
    <location>
        <position position="472"/>
    </location>
    <ligand>
        <name>Mg(2+)</name>
        <dbReference type="ChEBI" id="CHEBI:18420"/>
        <note>shared with alpha subunit</note>
    </ligand>
</feature>
<evidence type="ECO:0000256" key="2">
    <source>
        <dbReference type="ARBA" id="ARBA00008653"/>
    </source>
</evidence>
<dbReference type="GO" id="GO:0000049">
    <property type="term" value="F:tRNA binding"/>
    <property type="evidence" value="ECO:0007669"/>
    <property type="project" value="UniProtKB-UniRule"/>
</dbReference>
<dbReference type="InterPro" id="IPR045060">
    <property type="entry name" value="Phe-tRNA-ligase_IIc_bsu"/>
</dbReference>
<evidence type="ECO:0000256" key="10">
    <source>
        <dbReference type="ARBA" id="ARBA00022842"/>
    </source>
</evidence>
<sequence>MHISYNWLKQFIKLDITSEETSEILTDLGLEVEGITQYESLKGGLRGVVVGHVLSCTKHPNADKLNVTKVDLGTGEPVQIVCGAPNVAAGQKVPVATIGTELFDAEGNAFQIKKGKIRGEESFGMICSEVELGLGTDGSGILVLDEKWAPGTPAATLFNITTDEVFEIGLTPNRSDAMSHWGVARDLRASLLQNSKEDTQHKELITPSVSKFKVERRTLKIDVVVDDYKKAPRYCGVTISGVEVKASPDWLQDRLKAIGIAPKNNIVDVTNYVLHDLGQPLHAFDAAKIKGGKVFVKTVDAGTKFVTLDGVERTLHQDDLMICDENGPMCIAGVFGGSKSAVSENTSTIFLESAYFNPVTVRKAAKRHGLNTDSSFRFERGVDPAITEYALKHAALLIQQVAGGEITSDIIDLYPKKVEEHSVFLNFNNITRLLGEEISKETIKKILVSLDIKVHNMSDIGIGITVPAYRADVTREIDVIEEILRVYGFNNITFSSKLNATIANSSRTEDHRVTNIVAQQLVAQGFHEIMNNSLTTPAYTELSENIKSNFQVDILNPLSYDLSVMRQSLLFGGLESIAYNVNRKRGDLKFFEFGKTYHKMLNNYEEYKRLSVFATGNITKASWNSVQKPITFFEFKGYINGILARLGFAKVTTQPVESDVFSEGIAYYVGKEAIVEFGILKKHVTKHFDIKQEVCYAEFNWDNVLKVVSAKIKLTEINKFPSVKRDYALLIDEAVTFEEIYNIVKQVDKAIIKDVTLFDVYQGDKIEEGKKSYAISIHMEDTSKTLTDSQVDKIMSKIQYQLENNVNAQIR</sequence>
<dbReference type="Pfam" id="PF03483">
    <property type="entry name" value="B3_4"/>
    <property type="match status" value="1"/>
</dbReference>
<dbReference type="PROSITE" id="PS51483">
    <property type="entry name" value="B5"/>
    <property type="match status" value="1"/>
</dbReference>
<dbReference type="Gene3D" id="3.30.56.10">
    <property type="match status" value="2"/>
</dbReference>
<dbReference type="PROSITE" id="PS51447">
    <property type="entry name" value="FDX_ACB"/>
    <property type="match status" value="1"/>
</dbReference>
<keyword evidence="9 15" id="KW-0067">ATP-binding</keyword>
<evidence type="ECO:0000259" key="17">
    <source>
        <dbReference type="PROSITE" id="PS50886"/>
    </source>
</evidence>
<dbReference type="InterPro" id="IPR012340">
    <property type="entry name" value="NA-bd_OB-fold"/>
</dbReference>
<protein>
    <recommendedName>
        <fullName evidence="15">Phenylalanine--tRNA ligase beta subunit</fullName>
        <ecNumber evidence="15">6.1.1.20</ecNumber>
    </recommendedName>
    <alternativeName>
        <fullName evidence="15">Phenylalanyl-tRNA synthetase beta subunit</fullName>
        <shortName evidence="15">PheRS</shortName>
    </alternativeName>
</protein>
<evidence type="ECO:0000256" key="9">
    <source>
        <dbReference type="ARBA" id="ARBA00022840"/>
    </source>
</evidence>
<dbReference type="NCBIfam" id="TIGR00472">
    <property type="entry name" value="pheT_bact"/>
    <property type="match status" value="1"/>
</dbReference>
<dbReference type="PANTHER" id="PTHR10947">
    <property type="entry name" value="PHENYLALANYL-TRNA SYNTHETASE BETA CHAIN AND LEUCINE-RICH REPEAT-CONTAINING PROTEIN 47"/>
    <property type="match status" value="1"/>
</dbReference>
<dbReference type="InterPro" id="IPR041616">
    <property type="entry name" value="PheRS_beta_core"/>
</dbReference>
<evidence type="ECO:0000256" key="4">
    <source>
        <dbReference type="ARBA" id="ARBA00022490"/>
    </source>
</evidence>
<dbReference type="InterPro" id="IPR009061">
    <property type="entry name" value="DNA-bd_dom_put_sf"/>
</dbReference>
<dbReference type="HAMAP" id="MF_00283">
    <property type="entry name" value="Phe_tRNA_synth_beta1"/>
    <property type="match status" value="1"/>
</dbReference>
<dbReference type="AlphaFoldDB" id="A0A165RAV1"/>
<evidence type="ECO:0000256" key="16">
    <source>
        <dbReference type="PROSITE-ProRule" id="PRU00209"/>
    </source>
</evidence>
<evidence type="ECO:0000256" key="11">
    <source>
        <dbReference type="ARBA" id="ARBA00022884"/>
    </source>
</evidence>
<evidence type="ECO:0000259" key="19">
    <source>
        <dbReference type="PROSITE" id="PS51483"/>
    </source>
</evidence>
<gene>
    <name evidence="15" type="primary">pheT</name>
    <name evidence="20" type="ORF">AV926_10385</name>
</gene>
<dbReference type="Pfam" id="PF03147">
    <property type="entry name" value="FDX-ACB"/>
    <property type="match status" value="1"/>
</dbReference>
<comment type="caution">
    <text evidence="20">The sequence shown here is derived from an EMBL/GenBank/DDBJ whole genome shotgun (WGS) entry which is preliminary data.</text>
</comment>
<dbReference type="InterPro" id="IPR005147">
    <property type="entry name" value="tRNA_synthase_B5-dom"/>
</dbReference>
<evidence type="ECO:0000256" key="15">
    <source>
        <dbReference type="HAMAP-Rule" id="MF_00283"/>
    </source>
</evidence>
<organism evidence="20 21">
    <name type="scientific">Myroides marinus</name>
    <dbReference type="NCBI Taxonomy" id="703342"/>
    <lineage>
        <taxon>Bacteria</taxon>
        <taxon>Pseudomonadati</taxon>
        <taxon>Bacteroidota</taxon>
        <taxon>Flavobacteriia</taxon>
        <taxon>Flavobacteriales</taxon>
        <taxon>Flavobacteriaceae</taxon>
        <taxon>Myroides</taxon>
    </lineage>
</organism>
<keyword evidence="10 15" id="KW-0460">Magnesium</keyword>
<evidence type="ECO:0000256" key="6">
    <source>
        <dbReference type="ARBA" id="ARBA00022598"/>
    </source>
</evidence>
<dbReference type="Proteomes" id="UP000076630">
    <property type="component" value="Unassembled WGS sequence"/>
</dbReference>
<dbReference type="SUPFAM" id="SSF46955">
    <property type="entry name" value="Putative DNA-binding domain"/>
    <property type="match status" value="1"/>
</dbReference>
<dbReference type="EC" id="6.1.1.20" evidence="15"/>
<dbReference type="Gene3D" id="3.50.40.10">
    <property type="entry name" value="Phenylalanyl-trna Synthetase, Chain B, domain 3"/>
    <property type="match status" value="1"/>
</dbReference>
<dbReference type="SUPFAM" id="SSF56037">
    <property type="entry name" value="PheT/TilS domain"/>
    <property type="match status" value="1"/>
</dbReference>
<evidence type="ECO:0000256" key="1">
    <source>
        <dbReference type="ARBA" id="ARBA00004496"/>
    </source>
</evidence>
<dbReference type="CDD" id="cd02796">
    <property type="entry name" value="tRNA_bind_bactPheRS"/>
    <property type="match status" value="1"/>
</dbReference>
<dbReference type="Gene3D" id="3.30.930.10">
    <property type="entry name" value="Bira Bifunctional Protein, Domain 2"/>
    <property type="match status" value="1"/>
</dbReference>
<comment type="subunit">
    <text evidence="3 15">Tetramer of two alpha and two beta subunits.</text>
</comment>
<evidence type="ECO:0000256" key="7">
    <source>
        <dbReference type="ARBA" id="ARBA00022723"/>
    </source>
</evidence>
<dbReference type="InterPro" id="IPR005146">
    <property type="entry name" value="B3/B4_tRNA-bd"/>
</dbReference>
<evidence type="ECO:0000313" key="21">
    <source>
        <dbReference type="Proteomes" id="UP000076630"/>
    </source>
</evidence>
<feature type="binding site" evidence="15">
    <location>
        <position position="482"/>
    </location>
    <ligand>
        <name>Mg(2+)</name>
        <dbReference type="ChEBI" id="CHEBI:18420"/>
        <note>shared with alpha subunit</note>
    </ligand>
</feature>
<dbReference type="SUPFAM" id="SSF50249">
    <property type="entry name" value="Nucleic acid-binding proteins"/>
    <property type="match status" value="1"/>
</dbReference>
<dbReference type="FunFam" id="3.50.40.10:FF:000001">
    <property type="entry name" value="Phenylalanine--tRNA ligase beta subunit"/>
    <property type="match status" value="1"/>
</dbReference>
<evidence type="ECO:0000256" key="3">
    <source>
        <dbReference type="ARBA" id="ARBA00011209"/>
    </source>
</evidence>
<feature type="binding site" evidence="15">
    <location>
        <position position="478"/>
    </location>
    <ligand>
        <name>Mg(2+)</name>
        <dbReference type="ChEBI" id="CHEBI:18420"/>
        <note>shared with alpha subunit</note>
    </ligand>
</feature>
<dbReference type="InterPro" id="IPR045864">
    <property type="entry name" value="aa-tRNA-synth_II/BPL/LPL"/>
</dbReference>